<dbReference type="OrthoDB" id="1162399at2759"/>
<evidence type="ECO:0000256" key="1">
    <source>
        <dbReference type="SAM" id="MobiDB-lite"/>
    </source>
</evidence>
<evidence type="ECO:0008006" key="4">
    <source>
        <dbReference type="Google" id="ProtNLM"/>
    </source>
</evidence>
<comment type="caution">
    <text evidence="2">The sequence shown here is derived from an EMBL/GenBank/DDBJ whole genome shotgun (WGS) entry which is preliminary data.</text>
</comment>
<feature type="compositionally biased region" description="Polar residues" evidence="1">
    <location>
        <begin position="354"/>
        <end position="364"/>
    </location>
</feature>
<proteinExistence type="predicted"/>
<feature type="region of interest" description="Disordered" evidence="1">
    <location>
        <begin position="316"/>
        <end position="450"/>
    </location>
</feature>
<protein>
    <recommendedName>
        <fullName evidence="4">NTF2 domain-containing protein</fullName>
    </recommendedName>
</protein>
<organism evidence="2 3">
    <name type="scientific">Carpinus fangiana</name>
    <dbReference type="NCBI Taxonomy" id="176857"/>
    <lineage>
        <taxon>Eukaryota</taxon>
        <taxon>Viridiplantae</taxon>
        <taxon>Streptophyta</taxon>
        <taxon>Embryophyta</taxon>
        <taxon>Tracheophyta</taxon>
        <taxon>Spermatophyta</taxon>
        <taxon>Magnoliopsida</taxon>
        <taxon>eudicotyledons</taxon>
        <taxon>Gunneridae</taxon>
        <taxon>Pentapetalae</taxon>
        <taxon>rosids</taxon>
        <taxon>fabids</taxon>
        <taxon>Fagales</taxon>
        <taxon>Betulaceae</taxon>
        <taxon>Carpinus</taxon>
    </lineage>
</organism>
<dbReference type="Proteomes" id="UP000327013">
    <property type="component" value="Unassembled WGS sequence"/>
</dbReference>
<feature type="compositionally biased region" description="Basic and acidic residues" evidence="1">
    <location>
        <begin position="497"/>
        <end position="517"/>
    </location>
</feature>
<evidence type="ECO:0000313" key="2">
    <source>
        <dbReference type="EMBL" id="KAB8356337.1"/>
    </source>
</evidence>
<dbReference type="EMBL" id="VIBQ01000016">
    <property type="protein sequence ID" value="KAB8356337.1"/>
    <property type="molecule type" value="Genomic_DNA"/>
</dbReference>
<feature type="compositionally biased region" description="Polar residues" evidence="1">
    <location>
        <begin position="180"/>
        <end position="190"/>
    </location>
</feature>
<feature type="region of interest" description="Disordered" evidence="1">
    <location>
        <begin position="497"/>
        <end position="546"/>
    </location>
</feature>
<keyword evidence="3" id="KW-1185">Reference proteome</keyword>
<sequence>MLTLSPPSSPLSRIADCVAAPAPTMAALQSQYKQAIDSPTADAFAAEAAIHYLPTLTSIHGGPTIVQHLQTQQKQLTANHKFLNVIEADRSLCVEAETTIEFHEGAGAYLPGLDENFVTDRIATFPTVHIVTFDSSNKILQTRISWDQASVLKAVEVIGARARQWPIRDGKDQSRLISSSIAGQQGTSEPSTRRQSRVVGANGDKYTSLNLFEKPQAPPRESSPAHRDIAPRASAKPAPRDYHDLFAAGVEDLSVNDRPGSPTKEYHNAIKSGAGKHYKPIRLFEEDEEETEALKSPERGIKTNPQKYEHFEFGEKPFVPSEQPKPKHGKHLSQWSFEDFVTPQKPRAPRPETANLSHAIQSQRDFGWSDDEEAAAKPDKFLPHVPAPRPDAEAHFEFNDEATPRPGQAADVNTTLAGGKKPAPARANGLYQDNVMSDEGRDGDAKEPLGNITNKATQAAHKKNFSSHFDIQDDSPGSSAFLGKDENAGVAALKKKPEVNARVNKSLESHWEMRDESPIPEGGRIKIAGDGMGNRKTEEKSWWEYE</sequence>
<reference evidence="2 3" key="1">
    <citation type="submission" date="2019-06" db="EMBL/GenBank/DDBJ databases">
        <title>A chromosomal-level reference genome of Carpinus fangiana (Coryloideae, Betulaceae).</title>
        <authorList>
            <person name="Yang X."/>
            <person name="Wang Z."/>
            <person name="Zhang L."/>
            <person name="Hao G."/>
            <person name="Liu J."/>
            <person name="Yang Y."/>
        </authorList>
    </citation>
    <scope>NUCLEOTIDE SEQUENCE [LARGE SCALE GENOMIC DNA]</scope>
    <source>
        <strain evidence="2">Cfa_2016G</strain>
        <tissue evidence="2">Leaf</tissue>
    </source>
</reference>
<evidence type="ECO:0000313" key="3">
    <source>
        <dbReference type="Proteomes" id="UP000327013"/>
    </source>
</evidence>
<feature type="compositionally biased region" description="Basic and acidic residues" evidence="1">
    <location>
        <begin position="533"/>
        <end position="546"/>
    </location>
</feature>
<name>A0A5N6KX20_9ROSI</name>
<feature type="compositionally biased region" description="Basic and acidic residues" evidence="1">
    <location>
        <begin position="438"/>
        <end position="447"/>
    </location>
</feature>
<feature type="region of interest" description="Disordered" evidence="1">
    <location>
        <begin position="180"/>
        <end position="240"/>
    </location>
</feature>
<gene>
    <name evidence="2" type="ORF">FH972_023921</name>
</gene>
<dbReference type="AlphaFoldDB" id="A0A5N6KX20"/>
<accession>A0A5N6KX20</accession>